<protein>
    <recommendedName>
        <fullName evidence="2">XS domain-containing protein</fullName>
    </recommendedName>
</protein>
<dbReference type="AlphaFoldDB" id="A0A218WNW1"/>
<feature type="compositionally biased region" description="Pro residues" evidence="1">
    <location>
        <begin position="108"/>
        <end position="117"/>
    </location>
</feature>
<reference evidence="3" key="2">
    <citation type="submission" date="2017-06" db="EMBL/GenBank/DDBJ databases">
        <title>The pomegranate genome and the genomics of punicalagin biosynthesis.</title>
        <authorList>
            <person name="Xu C."/>
        </authorList>
    </citation>
    <scope>NUCLEOTIDE SEQUENCE [LARGE SCALE GENOMIC DNA]</scope>
    <source>
        <tissue evidence="3">Fresh leaf</tissue>
    </source>
</reference>
<feature type="compositionally biased region" description="Basic residues" evidence="1">
    <location>
        <begin position="30"/>
        <end position="43"/>
    </location>
</feature>
<reference evidence="5" key="1">
    <citation type="journal article" date="2017" name="Plant J.">
        <title>The pomegranate (Punica granatum L.) genome and the genomics of punicalagin biosynthesis.</title>
        <authorList>
            <person name="Qin G."/>
            <person name="Xu C."/>
            <person name="Ming R."/>
            <person name="Tang H."/>
            <person name="Guyot R."/>
            <person name="Kramer E.M."/>
            <person name="Hu Y."/>
            <person name="Yi X."/>
            <person name="Qi Y."/>
            <person name="Xu X."/>
            <person name="Gao Z."/>
            <person name="Pan H."/>
            <person name="Jian J."/>
            <person name="Tian Y."/>
            <person name="Yue Z."/>
            <person name="Xu Y."/>
        </authorList>
    </citation>
    <scope>NUCLEOTIDE SEQUENCE [LARGE SCALE GENOMIC DNA]</scope>
    <source>
        <strain evidence="5">cv. Dabenzi</strain>
    </source>
</reference>
<dbReference type="PANTHER" id="PTHR46619">
    <property type="entry name" value="RNA RECOGNITION MOTIF XS DOMAIN PROTEIN-RELATED"/>
    <property type="match status" value="1"/>
</dbReference>
<evidence type="ECO:0000259" key="2">
    <source>
        <dbReference type="Pfam" id="PF03468"/>
    </source>
</evidence>
<dbReference type="STRING" id="22663.A0A218WNW1"/>
<reference evidence="4 6" key="3">
    <citation type="submission" date="2017-11" db="EMBL/GenBank/DDBJ databases">
        <title>De-novo sequencing of pomegranate (Punica granatum L.) genome.</title>
        <authorList>
            <person name="Akparov Z."/>
            <person name="Amiraslanov A."/>
            <person name="Hajiyeva S."/>
            <person name="Abbasov M."/>
            <person name="Kaur K."/>
            <person name="Hamwieh A."/>
            <person name="Solovyev V."/>
            <person name="Salamov A."/>
            <person name="Braich B."/>
            <person name="Kosarev P."/>
            <person name="Mahmoud A."/>
            <person name="Hajiyev E."/>
            <person name="Babayeva S."/>
            <person name="Izzatullayeva V."/>
            <person name="Mammadov A."/>
            <person name="Mammadov A."/>
            <person name="Sharifova S."/>
            <person name="Ojaghi J."/>
            <person name="Eynullazada K."/>
            <person name="Bayramov B."/>
            <person name="Abdulazimova A."/>
            <person name="Shahmuradov I."/>
        </authorList>
    </citation>
    <scope>NUCLEOTIDE SEQUENCE [LARGE SCALE GENOMIC DNA]</scope>
    <source>
        <strain evidence="4">AG2017</strain>
        <strain evidence="6">cv. AG2017</strain>
        <tissue evidence="4">Leaf</tissue>
    </source>
</reference>
<keyword evidence="6" id="KW-1185">Reference proteome</keyword>
<dbReference type="Pfam" id="PF03468">
    <property type="entry name" value="XS"/>
    <property type="match status" value="1"/>
</dbReference>
<feature type="region of interest" description="Disordered" evidence="1">
    <location>
        <begin position="1"/>
        <end position="123"/>
    </location>
</feature>
<dbReference type="Proteomes" id="UP000233551">
    <property type="component" value="Unassembled WGS sequence"/>
</dbReference>
<evidence type="ECO:0000313" key="4">
    <source>
        <dbReference type="EMBL" id="PKI53654.1"/>
    </source>
</evidence>
<accession>A0A218WNW1</accession>
<proteinExistence type="predicted"/>
<feature type="domain" description="XS" evidence="2">
    <location>
        <begin position="818"/>
        <end position="943"/>
    </location>
</feature>
<dbReference type="GO" id="GO:0031047">
    <property type="term" value="P:regulatory ncRNA-mediated gene silencing"/>
    <property type="evidence" value="ECO:0007669"/>
    <property type="project" value="InterPro"/>
</dbReference>
<gene>
    <name evidence="3" type="ORF">CDL15_Pgr026782</name>
    <name evidence="4" type="ORF">CRG98_025895</name>
</gene>
<evidence type="ECO:0000313" key="3">
    <source>
        <dbReference type="EMBL" id="OWM73682.1"/>
    </source>
</evidence>
<dbReference type="OrthoDB" id="777694at2759"/>
<dbReference type="EMBL" id="MTKT01003950">
    <property type="protein sequence ID" value="OWM73682.1"/>
    <property type="molecule type" value="Genomic_DNA"/>
</dbReference>
<dbReference type="PANTHER" id="PTHR46619:SF2">
    <property type="entry name" value="XS DOMAIN PROTEIN"/>
    <property type="match status" value="1"/>
</dbReference>
<sequence length="972" mass="109443">MRERRYGNSRTRSPLQPPLPQGRAYSPLASRRHREASPPRHHVREASSPRHHYREASLPRHHYREVSQLRTRDIDEEPSRLHSRYLSAPSRVGHELSPPTGRHRGYTPSPPLPPPLPQKFEHSPPHYHFEAREPLHSQPFTDAHINSSTLGLITDRWKEKSIGRESYESRCYEADRYIDRYGESSLQKKSGLNERSSYGDSASTKFQWKQLLDEKQAAVEGELSKRTSMSDRVYQGKGGDVSGIGLGLNPASMKDNGHVRNGIFPGYLVPSTVASDKYGYGNSDTGLGLVGDGTWKYDKLFAGEPSREEEKLKFEYVDVPNAVSSGQSHAPIYPYVSKDRLPGYLEETGHDGYDQRPPVWSSYKESLDSSLAINRSMEKVGCEYVYTEGRRNEDSDFRSLPDKLYNENFESVREKYGLQGAFKSSPMELLADRIEGYDDSGGECSGRSRLLDDQHYVSGASYMEGQDEEYGVGTTHIMHNREEYLDYEPSNIVEGDGFGEGDGSWHYGDNCGSFSLSGHEEGLADAEWSSQHRLTEEELGSLGPSEKTVKRKCGFDKRRLGYNFEGELPQNVDSSDLYYEDQCQINGNANCLYGRLRNGRFEGTYDSHSNKRRAIPKDYLFSDDTSKTMKRNWRKHVAQPVRDIKKRLGPPPGNRKAYPWVKAHVSQAKLNDGISHSSQGGDTLETVADDFDNANRNMGTAKAEPPEETEEFTQLVNGAFLKFVKLLNENAAQRRKYADQGQSGILKCGICGRNSKEFIDTLSLAMHAFSTRATGFRAEHLGLHKALCILMGWNSALGPNGTWVRQVLPDAEASALRDDLIIWPPIVIIHNSSIANAAPVDRVILGVEEIQAILKEMGLGGDKTKVMRGKPANQSIMVASFHGTFSGLWEAESLHKHFIEKRQGRVEFDQISGRRKRIHGTGKAPEDKVSVLYGYLGIAEDLDKLEFEMKKRCVVRSRREIQEIVDVQLKCS</sequence>
<name>A0A218WNW1_PUNGR</name>
<comment type="caution">
    <text evidence="3">The sequence shown here is derived from an EMBL/GenBank/DDBJ whole genome shotgun (WGS) entry which is preliminary data.</text>
</comment>
<evidence type="ECO:0000256" key="1">
    <source>
        <dbReference type="SAM" id="MobiDB-lite"/>
    </source>
</evidence>
<evidence type="ECO:0000313" key="6">
    <source>
        <dbReference type="Proteomes" id="UP000233551"/>
    </source>
</evidence>
<dbReference type="InterPro" id="IPR038588">
    <property type="entry name" value="XS_domain_sf"/>
</dbReference>
<dbReference type="EMBL" id="PGOL01001843">
    <property type="protein sequence ID" value="PKI53654.1"/>
    <property type="molecule type" value="Genomic_DNA"/>
</dbReference>
<dbReference type="Proteomes" id="UP000197138">
    <property type="component" value="Unassembled WGS sequence"/>
</dbReference>
<evidence type="ECO:0000313" key="5">
    <source>
        <dbReference type="Proteomes" id="UP000197138"/>
    </source>
</evidence>
<organism evidence="3 5">
    <name type="scientific">Punica granatum</name>
    <name type="common">Pomegranate</name>
    <dbReference type="NCBI Taxonomy" id="22663"/>
    <lineage>
        <taxon>Eukaryota</taxon>
        <taxon>Viridiplantae</taxon>
        <taxon>Streptophyta</taxon>
        <taxon>Embryophyta</taxon>
        <taxon>Tracheophyta</taxon>
        <taxon>Spermatophyta</taxon>
        <taxon>Magnoliopsida</taxon>
        <taxon>eudicotyledons</taxon>
        <taxon>Gunneridae</taxon>
        <taxon>Pentapetalae</taxon>
        <taxon>rosids</taxon>
        <taxon>malvids</taxon>
        <taxon>Myrtales</taxon>
        <taxon>Lythraceae</taxon>
        <taxon>Punica</taxon>
    </lineage>
</organism>
<feature type="compositionally biased region" description="Basic and acidic residues" evidence="1">
    <location>
        <begin position="44"/>
        <end position="80"/>
    </location>
</feature>
<dbReference type="Gene3D" id="3.30.70.2890">
    <property type="entry name" value="XS domain"/>
    <property type="match status" value="1"/>
</dbReference>
<dbReference type="GeneID" id="116200259"/>
<dbReference type="InterPro" id="IPR005380">
    <property type="entry name" value="XS_domain"/>
</dbReference>